<organism evidence="5 6">
    <name type="scientific">Hartmannibacter diazotrophicus</name>
    <dbReference type="NCBI Taxonomy" id="1482074"/>
    <lineage>
        <taxon>Bacteria</taxon>
        <taxon>Pseudomonadati</taxon>
        <taxon>Pseudomonadota</taxon>
        <taxon>Alphaproteobacteria</taxon>
        <taxon>Hyphomicrobiales</taxon>
        <taxon>Pleomorphomonadaceae</taxon>
        <taxon>Hartmannibacter</taxon>
    </lineage>
</organism>
<name>A0A2C9D923_9HYPH</name>
<dbReference type="Gene3D" id="3.30.559.30">
    <property type="entry name" value="Nonribosomal peptide synthetase, condensation domain"/>
    <property type="match status" value="1"/>
</dbReference>
<dbReference type="GO" id="GO:0003824">
    <property type="term" value="F:catalytic activity"/>
    <property type="evidence" value="ECO:0007669"/>
    <property type="project" value="InterPro"/>
</dbReference>
<dbReference type="PANTHER" id="PTHR45527">
    <property type="entry name" value="NONRIBOSOMAL PEPTIDE SYNTHETASE"/>
    <property type="match status" value="1"/>
</dbReference>
<dbReference type="OrthoDB" id="9803968at2"/>
<dbReference type="Pfam" id="PF00668">
    <property type="entry name" value="Condensation"/>
    <property type="match status" value="1"/>
</dbReference>
<dbReference type="GO" id="GO:0005737">
    <property type="term" value="C:cytoplasm"/>
    <property type="evidence" value="ECO:0007669"/>
    <property type="project" value="TreeGrafter"/>
</dbReference>
<dbReference type="Gene3D" id="3.40.50.12780">
    <property type="entry name" value="N-terminal domain of ligase-like"/>
    <property type="match status" value="1"/>
</dbReference>
<dbReference type="Proteomes" id="UP000223606">
    <property type="component" value="Chromosome 1"/>
</dbReference>
<dbReference type="FunFam" id="2.30.38.10:FF:000001">
    <property type="entry name" value="Non-ribosomal peptide synthetase PvdI"/>
    <property type="match status" value="1"/>
</dbReference>
<dbReference type="InterPro" id="IPR009081">
    <property type="entry name" value="PP-bd_ACP"/>
</dbReference>
<dbReference type="InterPro" id="IPR001031">
    <property type="entry name" value="Thioesterase"/>
</dbReference>
<dbReference type="Gene3D" id="1.10.1200.10">
    <property type="entry name" value="ACP-like"/>
    <property type="match status" value="1"/>
</dbReference>
<keyword evidence="6" id="KW-1185">Reference proteome</keyword>
<evidence type="ECO:0000256" key="1">
    <source>
        <dbReference type="ARBA" id="ARBA00001957"/>
    </source>
</evidence>
<dbReference type="GO" id="GO:0031177">
    <property type="term" value="F:phosphopantetheine binding"/>
    <property type="evidence" value="ECO:0007669"/>
    <property type="project" value="InterPro"/>
</dbReference>
<evidence type="ECO:0000313" key="6">
    <source>
        <dbReference type="Proteomes" id="UP000223606"/>
    </source>
</evidence>
<keyword evidence="3" id="KW-0597">Phosphoprotein</keyword>
<dbReference type="SUPFAM" id="SSF47336">
    <property type="entry name" value="ACP-like"/>
    <property type="match status" value="1"/>
</dbReference>
<dbReference type="Gene3D" id="3.40.50.1820">
    <property type="entry name" value="alpha/beta hydrolase"/>
    <property type="match status" value="1"/>
</dbReference>
<dbReference type="Gene3D" id="3.30.300.30">
    <property type="match status" value="1"/>
</dbReference>
<dbReference type="SUPFAM" id="SSF52777">
    <property type="entry name" value="CoA-dependent acyltransferases"/>
    <property type="match status" value="2"/>
</dbReference>
<dbReference type="InterPro" id="IPR020845">
    <property type="entry name" value="AMP-binding_CS"/>
</dbReference>
<proteinExistence type="predicted"/>
<dbReference type="InterPro" id="IPR010071">
    <property type="entry name" value="AA_adenyl_dom"/>
</dbReference>
<dbReference type="SMART" id="SM00823">
    <property type="entry name" value="PKS_PP"/>
    <property type="match status" value="1"/>
</dbReference>
<dbReference type="Gene3D" id="3.30.559.10">
    <property type="entry name" value="Chloramphenicol acetyltransferase-like domain"/>
    <property type="match status" value="1"/>
</dbReference>
<evidence type="ECO:0000256" key="2">
    <source>
        <dbReference type="ARBA" id="ARBA00022450"/>
    </source>
</evidence>
<evidence type="ECO:0000313" key="5">
    <source>
        <dbReference type="EMBL" id="SON56670.1"/>
    </source>
</evidence>
<dbReference type="CDD" id="cd17649">
    <property type="entry name" value="A_NRPS_PvdJ-like"/>
    <property type="match status" value="1"/>
</dbReference>
<dbReference type="PROSITE" id="PS00012">
    <property type="entry name" value="PHOSPHOPANTETHEINE"/>
    <property type="match status" value="1"/>
</dbReference>
<reference evidence="6" key="1">
    <citation type="submission" date="2017-09" db="EMBL/GenBank/DDBJ databases">
        <title>Genome sequence of Nannocystis excedens DSM 71.</title>
        <authorList>
            <person name="Blom J."/>
        </authorList>
    </citation>
    <scope>NUCLEOTIDE SEQUENCE [LARGE SCALE GENOMIC DNA]</scope>
    <source>
        <strain evidence="6">type strain: E19</strain>
    </source>
</reference>
<dbReference type="Pfam" id="PF13193">
    <property type="entry name" value="AMP-binding_C"/>
    <property type="match status" value="1"/>
</dbReference>
<dbReference type="InterPro" id="IPR025110">
    <property type="entry name" value="AMP-bd_C"/>
</dbReference>
<dbReference type="GO" id="GO:0044550">
    <property type="term" value="P:secondary metabolite biosynthetic process"/>
    <property type="evidence" value="ECO:0007669"/>
    <property type="project" value="TreeGrafter"/>
</dbReference>
<dbReference type="SUPFAM" id="SSF53474">
    <property type="entry name" value="alpha/beta-Hydrolases"/>
    <property type="match status" value="1"/>
</dbReference>
<protein>
    <submittedName>
        <fullName evidence="5">Linear gramicidin synthase subunit B</fullName>
    </submittedName>
</protein>
<sequence>MNSHSSAAATPSPALLPLSPIQATIWARAQIAQTEPFAIQTIALRLPGEADDLAIETALRRLMDHHAVLSCRLLRLAGGRSGWTPDRAAPLPLHIGKPATGDRPADAALAELQAAALQPFDLETAAPIRFHLSRISPDETVLILSAHPIVADPAAMAILAEDLCTALAGKPLLQPVVEAASTPDQIEEKLAYWRGLLLSETAAAGLPQRYRPGSSDAGRDSASARIPATLMQAVEHTADVMSLGIEDIWFAALAGLMHRYTGQERFRLGLVAVNRTDRAISRVEDLLPIDLAVTSSLTYADIAAAGRSARAIAEANRVRSDVILQDLLTLPGQEENALVKVALDLRRLPTLDVSSQAGVVALPAPSAHADVTVTVLPAVDGAADIVVEGRAGVFEPALIARFAEQLKRVLEAIAEDPRARLSEVQFVGFEDLAALSAPYPDDAVDDDRPVHQIIADHAVLTPEKTAIIYGDEVWTHRELDERANRLAHRLIGLGVEAETTVAILVERSAHTVMAILAVLKAGGAYIPVEPDHPPARNHHILKDAKVKVVITANEWRSRLPDDFEAAIVELDRLDLAGEPASAPDVAIHPDQLAYVMYTSGSTGLPKGVAVEHGPLTHHNQATSRVYEMSSESRELPFLPFSSDGGHERWMVPLMEGGSILIPSAALWTPGETLAAMRRHGANNASIPTTYMQQLAEWAERTGEAPPMRLYSFGGEGLPQATFDLLSRSLNAKILINGYGPTETIMTPMVWKVRLGVRFSGAYAPIGRAVGRRRVYVLDPDMNPCPIGVTGELYLGGEGVARGYFGKPGVTADRFVPDPFGPLFGEEGGRLYRSGDLTRWREDGTVEFVGRVDLQVKLRGFRIELGEIEAALLAEDGVGEALVLLREDDGEKALVAYAVPEAGRSLDDAVLMAALKRRLPGHMVPVAVIVLEKMPTNPNAKLDRSALPRPQRKLREIVPPATDLERLLVGIWQEILGIEAVGVTESFFDVGGHSLAALRILGALRAVRSGDRTTIADLFNNPTIRALAGAIEKGGQSTGQQAVALRASGSRPMLYCFPGLLVSTREYLRLVDHLGPDQPATGFMCHSLSEQKDLNVSVEDVVAPYVEHILKTSRGKPCAFLGWSWGGLLAFEAARLLGSEIDLKMIGMVDVCDLGSDFALGAVPEFAPGEREELEQQVSDWLSRTAMRREWDALLSVMDSLAYDQFLKFVGNEKEPLPVDGPDISSREHTFWVLIDNALVFRRHEIRPHDCRIHSFTAEDSLSRGLTLIDWRRFSALAQPVEMVSGTNHLHIIGAPQFQERFAQRLGEAFERDSRS</sequence>
<dbReference type="InterPro" id="IPR045851">
    <property type="entry name" value="AMP-bd_C_sf"/>
</dbReference>
<dbReference type="InterPro" id="IPR006162">
    <property type="entry name" value="Ppantetheine_attach_site"/>
</dbReference>
<dbReference type="InterPro" id="IPR000873">
    <property type="entry name" value="AMP-dep_synth/lig_dom"/>
</dbReference>
<dbReference type="SUPFAM" id="SSF56801">
    <property type="entry name" value="Acetyl-CoA synthetase-like"/>
    <property type="match status" value="1"/>
</dbReference>
<dbReference type="InterPro" id="IPR020806">
    <property type="entry name" value="PKS_PP-bd"/>
</dbReference>
<dbReference type="FunFam" id="3.40.50.980:FF:000001">
    <property type="entry name" value="Non-ribosomal peptide synthetase"/>
    <property type="match status" value="1"/>
</dbReference>
<dbReference type="PROSITE" id="PS00455">
    <property type="entry name" value="AMP_BINDING"/>
    <property type="match status" value="1"/>
</dbReference>
<keyword evidence="2" id="KW-0596">Phosphopantetheine</keyword>
<dbReference type="InterPro" id="IPR023213">
    <property type="entry name" value="CAT-like_dom_sf"/>
</dbReference>
<dbReference type="PANTHER" id="PTHR45527:SF1">
    <property type="entry name" value="FATTY ACID SYNTHASE"/>
    <property type="match status" value="1"/>
</dbReference>
<dbReference type="InterPro" id="IPR036736">
    <property type="entry name" value="ACP-like_sf"/>
</dbReference>
<dbReference type="RefSeq" id="WP_099557019.1">
    <property type="nucleotide sequence ID" value="NZ_LT960614.1"/>
</dbReference>
<dbReference type="PROSITE" id="PS50075">
    <property type="entry name" value="CARRIER"/>
    <property type="match status" value="1"/>
</dbReference>
<feature type="domain" description="Carrier" evidence="4">
    <location>
        <begin position="958"/>
        <end position="1034"/>
    </location>
</feature>
<dbReference type="InterPro" id="IPR042099">
    <property type="entry name" value="ANL_N_sf"/>
</dbReference>
<dbReference type="InterPro" id="IPR029058">
    <property type="entry name" value="AB_hydrolase_fold"/>
</dbReference>
<dbReference type="Pfam" id="PF00501">
    <property type="entry name" value="AMP-binding"/>
    <property type="match status" value="1"/>
</dbReference>
<dbReference type="FunFam" id="3.30.300.30:FF:000010">
    <property type="entry name" value="Enterobactin synthetase component F"/>
    <property type="match status" value="1"/>
</dbReference>
<comment type="cofactor">
    <cofactor evidence="1">
        <name>pantetheine 4'-phosphate</name>
        <dbReference type="ChEBI" id="CHEBI:47942"/>
    </cofactor>
</comment>
<dbReference type="KEGG" id="hdi:HDIA_3129"/>
<dbReference type="Pfam" id="PF00975">
    <property type="entry name" value="Thioesterase"/>
    <property type="match status" value="1"/>
</dbReference>
<dbReference type="NCBIfam" id="TIGR01733">
    <property type="entry name" value="AA-adenyl-dom"/>
    <property type="match status" value="1"/>
</dbReference>
<accession>A0A2C9D923</accession>
<dbReference type="InterPro" id="IPR001242">
    <property type="entry name" value="Condensation_dom"/>
</dbReference>
<gene>
    <name evidence="5" type="primary">lgrB</name>
    <name evidence="5" type="ORF">HDIA_3129</name>
</gene>
<dbReference type="GO" id="GO:0043041">
    <property type="term" value="P:amino acid activation for nonribosomal peptide biosynthetic process"/>
    <property type="evidence" value="ECO:0007669"/>
    <property type="project" value="TreeGrafter"/>
</dbReference>
<dbReference type="EMBL" id="LT960614">
    <property type="protein sequence ID" value="SON56670.1"/>
    <property type="molecule type" value="Genomic_DNA"/>
</dbReference>
<dbReference type="Pfam" id="PF00550">
    <property type="entry name" value="PP-binding"/>
    <property type="match status" value="1"/>
</dbReference>
<evidence type="ECO:0000259" key="4">
    <source>
        <dbReference type="PROSITE" id="PS50075"/>
    </source>
</evidence>
<evidence type="ECO:0000256" key="3">
    <source>
        <dbReference type="ARBA" id="ARBA00022553"/>
    </source>
</evidence>